<dbReference type="InterPro" id="IPR005999">
    <property type="entry name" value="Glycerol_kin"/>
</dbReference>
<evidence type="ECO:0000256" key="6">
    <source>
        <dbReference type="ARBA" id="ARBA00022777"/>
    </source>
</evidence>
<dbReference type="GO" id="GO:0046167">
    <property type="term" value="P:glycerol-3-phosphate biosynthetic process"/>
    <property type="evidence" value="ECO:0007669"/>
    <property type="project" value="TreeGrafter"/>
</dbReference>
<keyword evidence="5" id="KW-0547">Nucleotide-binding</keyword>
<evidence type="ECO:0000256" key="1">
    <source>
        <dbReference type="ARBA" id="ARBA00005190"/>
    </source>
</evidence>
<comment type="pathway">
    <text evidence="1">Polyol metabolism; glycerol degradation via glycerol kinase pathway; sn-glycerol 3-phosphate from glycerol: step 1/1.</text>
</comment>
<evidence type="ECO:0000259" key="15">
    <source>
        <dbReference type="Pfam" id="PF02782"/>
    </source>
</evidence>
<dbReference type="CDD" id="cd07792">
    <property type="entry name" value="ASKHA_NBD_FGGY_GK1-3-like"/>
    <property type="match status" value="1"/>
</dbReference>
<feature type="region of interest" description="Disordered" evidence="13">
    <location>
        <begin position="1"/>
        <end position="89"/>
    </location>
</feature>
<keyword evidence="7" id="KW-0319">Glycerol metabolism</keyword>
<proteinExistence type="inferred from homology"/>
<dbReference type="GO" id="GO:0006641">
    <property type="term" value="P:triglyceride metabolic process"/>
    <property type="evidence" value="ECO:0007669"/>
    <property type="project" value="TreeGrafter"/>
</dbReference>
<dbReference type="InterPro" id="IPR018485">
    <property type="entry name" value="FGGY_C"/>
</dbReference>
<accession>A0A0K8T8F0</accession>
<dbReference type="PANTHER" id="PTHR10196:SF40">
    <property type="entry name" value="GLYCEROL KINASE"/>
    <property type="match status" value="1"/>
</dbReference>
<evidence type="ECO:0000256" key="12">
    <source>
        <dbReference type="RuleBase" id="RU003733"/>
    </source>
</evidence>
<name>A0A0K8T8F0_LYGHE</name>
<comment type="catalytic activity">
    <reaction evidence="10">
        <text>glycerol + ATP = sn-glycerol 3-phosphate + ADP + H(+)</text>
        <dbReference type="Rhea" id="RHEA:21644"/>
        <dbReference type="ChEBI" id="CHEBI:15378"/>
        <dbReference type="ChEBI" id="CHEBI:17754"/>
        <dbReference type="ChEBI" id="CHEBI:30616"/>
        <dbReference type="ChEBI" id="CHEBI:57597"/>
        <dbReference type="ChEBI" id="CHEBI:456216"/>
        <dbReference type="EC" id="2.7.1.30"/>
    </reaction>
</comment>
<keyword evidence="8" id="KW-0067">ATP-binding</keyword>
<dbReference type="UniPathway" id="UPA00618">
    <property type="reaction ID" value="UER00672"/>
</dbReference>
<dbReference type="Pfam" id="PF00370">
    <property type="entry name" value="FGGY_N"/>
    <property type="match status" value="1"/>
</dbReference>
<sequence>MQSLLEEMPEPGPPPNETICPEFSDSPVLKDPSKTALVHPVNDVPYSKNSFAVTDDGSSAKPTSAPLPSERRRSSSGRRKSSTVPKPPVVPTMVGVIDAGSKTIKFAVFSSETKEELFKHQIDIDIRSPQEGWFEQDPLAILNHIKSCIRNVISKMTAAAKSVSDIVTIGITNQRETTIVWDKFTGEPLYNALLWYDIRNDSTVDRILAQLPDQNKEHLVPLCGLPVSTYFSALKLLWLMDNVPAVRRAIQEERCLFGTVDSWVLWNLTGGPSGGLHLTDVTNASRTMLMNIDSLQWDDTLLRFFRIPRQVLPEIRSCSEIYGYISTGLLEGLPISSIIGNQHSALIGQHCMKEGLAKNTYRGGCFLLYNTGYSRVFSTHGLITTVSYKLGPKEPAVYALEGSVAVAGNAIKWLRDNLNVLNDVSETESLAEEVMTTGDVYFVPAFNGLYAPYWRKDARGILCGLTQFTTKSHLIRAALEAVCFQTRDVLEAMHKDCGVPLKKLRVDGRMTSNSLLLQLQADISGIPVVRAPHSADVTTLGCAMTAGWASGIDVWEKDFETGSLGETHGTTFSPRTDPEERNLRYTKWKMAVQRSLGWAATKRSVHMTEERYRLISSIPGTLYLFSSFGLVVVADLLQR</sequence>
<evidence type="ECO:0000256" key="8">
    <source>
        <dbReference type="ARBA" id="ARBA00022840"/>
    </source>
</evidence>
<dbReference type="AlphaFoldDB" id="A0A0K8T8F0"/>
<dbReference type="EC" id="2.7.1.30" evidence="3"/>
<evidence type="ECO:0000256" key="4">
    <source>
        <dbReference type="ARBA" id="ARBA00022679"/>
    </source>
</evidence>
<dbReference type="NCBIfam" id="NF000756">
    <property type="entry name" value="PRK00047.1"/>
    <property type="match status" value="1"/>
</dbReference>
<evidence type="ECO:0000256" key="5">
    <source>
        <dbReference type="ARBA" id="ARBA00022741"/>
    </source>
</evidence>
<dbReference type="Gene3D" id="3.30.420.40">
    <property type="match status" value="2"/>
</dbReference>
<evidence type="ECO:0000256" key="3">
    <source>
        <dbReference type="ARBA" id="ARBA00012099"/>
    </source>
</evidence>
<evidence type="ECO:0000313" key="16">
    <source>
        <dbReference type="EMBL" id="JAG61809.1"/>
    </source>
</evidence>
<feature type="domain" description="Carbohydrate kinase FGGY C-terminal" evidence="15">
    <location>
        <begin position="364"/>
        <end position="549"/>
    </location>
</feature>
<dbReference type="GO" id="GO:0019563">
    <property type="term" value="P:glycerol catabolic process"/>
    <property type="evidence" value="ECO:0007669"/>
    <property type="project" value="UniProtKB-UniPathway"/>
</dbReference>
<keyword evidence="4 12" id="KW-0808">Transferase</keyword>
<feature type="domain" description="Carbohydrate kinase FGGY N-terminal" evidence="14">
    <location>
        <begin position="93"/>
        <end position="348"/>
    </location>
</feature>
<dbReference type="GO" id="GO:0005739">
    <property type="term" value="C:mitochondrion"/>
    <property type="evidence" value="ECO:0007669"/>
    <property type="project" value="TreeGrafter"/>
</dbReference>
<evidence type="ECO:0000256" key="13">
    <source>
        <dbReference type="SAM" id="MobiDB-lite"/>
    </source>
</evidence>
<protein>
    <recommendedName>
        <fullName evidence="11">Probable glycerol kinase</fullName>
        <ecNumber evidence="3">2.7.1.30</ecNumber>
    </recommendedName>
    <alternativeName>
        <fullName evidence="9">ATP:glycerol 3-phosphotransferase</fullName>
    </alternativeName>
</protein>
<dbReference type="GO" id="GO:0005524">
    <property type="term" value="F:ATP binding"/>
    <property type="evidence" value="ECO:0007669"/>
    <property type="project" value="UniProtKB-KW"/>
</dbReference>
<dbReference type="Pfam" id="PF02782">
    <property type="entry name" value="FGGY_C"/>
    <property type="match status" value="1"/>
</dbReference>
<evidence type="ECO:0000256" key="11">
    <source>
        <dbReference type="ARBA" id="ARBA00071571"/>
    </source>
</evidence>
<dbReference type="PANTHER" id="PTHR10196">
    <property type="entry name" value="SUGAR KINASE"/>
    <property type="match status" value="1"/>
</dbReference>
<dbReference type="InterPro" id="IPR042018">
    <property type="entry name" value="GK1-3_metazoan-type"/>
</dbReference>
<evidence type="ECO:0000256" key="10">
    <source>
        <dbReference type="ARBA" id="ARBA00052101"/>
    </source>
</evidence>
<dbReference type="GO" id="GO:0004370">
    <property type="term" value="F:glycerol kinase activity"/>
    <property type="evidence" value="ECO:0007669"/>
    <property type="project" value="UniProtKB-EC"/>
</dbReference>
<dbReference type="InterPro" id="IPR043129">
    <property type="entry name" value="ATPase_NBD"/>
</dbReference>
<keyword evidence="6 12" id="KW-0418">Kinase</keyword>
<dbReference type="InterPro" id="IPR018484">
    <property type="entry name" value="FGGY_N"/>
</dbReference>
<reference evidence="16" key="1">
    <citation type="submission" date="2014-09" db="EMBL/GenBank/DDBJ databases">
        <authorList>
            <person name="Magalhaes I.L.F."/>
            <person name="Oliveira U."/>
            <person name="Santos F.R."/>
            <person name="Vidigal T.H.D.A."/>
            <person name="Brescovit A.D."/>
            <person name="Santos A.J."/>
        </authorList>
    </citation>
    <scope>NUCLEOTIDE SEQUENCE</scope>
</reference>
<dbReference type="EMBL" id="GBRD01004010">
    <property type="protein sequence ID" value="JAG61811.1"/>
    <property type="molecule type" value="Transcribed_RNA"/>
</dbReference>
<evidence type="ECO:0000256" key="7">
    <source>
        <dbReference type="ARBA" id="ARBA00022798"/>
    </source>
</evidence>
<comment type="similarity">
    <text evidence="2 12">Belongs to the FGGY kinase family.</text>
</comment>
<evidence type="ECO:0000256" key="9">
    <source>
        <dbReference type="ARBA" id="ARBA00043149"/>
    </source>
</evidence>
<dbReference type="EMBL" id="GBRD01004012">
    <property type="protein sequence ID" value="JAG61809.1"/>
    <property type="molecule type" value="Transcribed_RNA"/>
</dbReference>
<evidence type="ECO:0000259" key="14">
    <source>
        <dbReference type="Pfam" id="PF00370"/>
    </source>
</evidence>
<dbReference type="InterPro" id="IPR018483">
    <property type="entry name" value="Carb_kinase_FGGY_CS"/>
</dbReference>
<dbReference type="FunFam" id="3.30.420.40:FF:000177">
    <property type="entry name" value="Glycerol kinase"/>
    <property type="match status" value="1"/>
</dbReference>
<dbReference type="FunFam" id="3.30.420.40:FF:000108">
    <property type="entry name" value="Glycerol kinase, glycosomal"/>
    <property type="match status" value="1"/>
</dbReference>
<dbReference type="SUPFAM" id="SSF53067">
    <property type="entry name" value="Actin-like ATPase domain"/>
    <property type="match status" value="2"/>
</dbReference>
<evidence type="ECO:0000256" key="2">
    <source>
        <dbReference type="ARBA" id="ARBA00009156"/>
    </source>
</evidence>
<dbReference type="NCBIfam" id="TIGR01311">
    <property type="entry name" value="glycerol_kin"/>
    <property type="match status" value="1"/>
</dbReference>
<feature type="compositionally biased region" description="Polar residues" evidence="13">
    <location>
        <begin position="47"/>
        <end position="62"/>
    </location>
</feature>
<organism evidence="16">
    <name type="scientific">Lygus hesperus</name>
    <name type="common">Western plant bug</name>
    <dbReference type="NCBI Taxonomy" id="30085"/>
    <lineage>
        <taxon>Eukaryota</taxon>
        <taxon>Metazoa</taxon>
        <taxon>Ecdysozoa</taxon>
        <taxon>Arthropoda</taxon>
        <taxon>Hexapoda</taxon>
        <taxon>Insecta</taxon>
        <taxon>Pterygota</taxon>
        <taxon>Neoptera</taxon>
        <taxon>Paraneoptera</taxon>
        <taxon>Hemiptera</taxon>
        <taxon>Heteroptera</taxon>
        <taxon>Panheteroptera</taxon>
        <taxon>Cimicomorpha</taxon>
        <taxon>Miridae</taxon>
        <taxon>Mirini</taxon>
        <taxon>Lygus</taxon>
    </lineage>
</organism>
<dbReference type="PROSITE" id="PS00933">
    <property type="entry name" value="FGGY_KINASES_1"/>
    <property type="match status" value="1"/>
</dbReference>
<dbReference type="PROSITE" id="PS00445">
    <property type="entry name" value="FGGY_KINASES_2"/>
    <property type="match status" value="1"/>
</dbReference>